<feature type="transmembrane region" description="Helical" evidence="6">
    <location>
        <begin position="148"/>
        <end position="163"/>
    </location>
</feature>
<feature type="transmembrane region" description="Helical" evidence="6">
    <location>
        <begin position="38"/>
        <end position="58"/>
    </location>
</feature>
<evidence type="ECO:0000256" key="2">
    <source>
        <dbReference type="ARBA" id="ARBA00022692"/>
    </source>
</evidence>
<evidence type="ECO:0000256" key="5">
    <source>
        <dbReference type="ARBA" id="ARBA00023136"/>
    </source>
</evidence>
<accession>A0A2M6YRB3</accession>
<dbReference type="GO" id="GO:0005886">
    <property type="term" value="C:plasma membrane"/>
    <property type="evidence" value="ECO:0007669"/>
    <property type="project" value="TreeGrafter"/>
</dbReference>
<keyword evidence="2 6" id="KW-0812">Transmembrane</keyword>
<feature type="transmembrane region" description="Helical" evidence="6">
    <location>
        <begin position="293"/>
        <end position="316"/>
    </location>
</feature>
<feature type="transmembrane region" description="Helical" evidence="6">
    <location>
        <begin position="65"/>
        <end position="84"/>
    </location>
</feature>
<dbReference type="GO" id="GO:0015648">
    <property type="term" value="F:lipid-linked peptidoglycan transporter activity"/>
    <property type="evidence" value="ECO:0007669"/>
    <property type="project" value="TreeGrafter"/>
</dbReference>
<comment type="subcellular location">
    <subcellularLocation>
        <location evidence="1">Membrane</location>
        <topology evidence="1">Multi-pass membrane protein</topology>
    </subcellularLocation>
</comment>
<dbReference type="GO" id="GO:0032153">
    <property type="term" value="C:cell division site"/>
    <property type="evidence" value="ECO:0007669"/>
    <property type="project" value="TreeGrafter"/>
</dbReference>
<reference evidence="8" key="1">
    <citation type="submission" date="2017-09" db="EMBL/GenBank/DDBJ databases">
        <title>Depth-based differentiation of microbial function through sediment-hosted aquifers and enrichment of novel symbionts in the deep terrestrial subsurface.</title>
        <authorList>
            <person name="Probst A.J."/>
            <person name="Ladd B."/>
            <person name="Jarett J.K."/>
            <person name="Geller-Mcgrath D.E."/>
            <person name="Sieber C.M.K."/>
            <person name="Emerson J.B."/>
            <person name="Anantharaman K."/>
            <person name="Thomas B.C."/>
            <person name="Malmstrom R."/>
            <person name="Stieglmeier M."/>
            <person name="Klingl A."/>
            <person name="Woyke T."/>
            <person name="Ryan C.M."/>
            <person name="Banfield J.F."/>
        </authorList>
    </citation>
    <scope>NUCLEOTIDE SEQUENCE [LARGE SCALE GENOMIC DNA]</scope>
</reference>
<dbReference type="Proteomes" id="UP000229502">
    <property type="component" value="Unassembled WGS sequence"/>
</dbReference>
<dbReference type="NCBIfam" id="TIGR02210">
    <property type="entry name" value="rodA_shape"/>
    <property type="match status" value="1"/>
</dbReference>
<dbReference type="InterPro" id="IPR011923">
    <property type="entry name" value="RodA/MrdB"/>
</dbReference>
<evidence type="ECO:0000256" key="3">
    <source>
        <dbReference type="ARBA" id="ARBA00022960"/>
    </source>
</evidence>
<dbReference type="AlphaFoldDB" id="A0A2M6YRB3"/>
<sequence>MPQLRKFDFYLFLPTIFLLGFGIVTLSSVSPTSLDSHLLYAFIALIFFFFFSFLDLEILFPLSPLIYVFCLLFLILPFFVGTVTRGSIRWIPIGQFTIQPSEIVKPLLALICAWYWAKKTVSLKTFLFFSFLLSPIIILIFFQPDLGSTLSVLSIFAGSLFALRIKPRQFFVFSAIIIIALPLVWFSLKNYQKTRITHFLDPYSDPLGKGYNLIQAKIAVGSGEFWGRGLGRGTQSHLTFLPERNTDFVFASLAEETGLAGSSFVLILYLFLFLRILKIAFHAEENFPNGRLFFLLSMGLFFYLSFQVIVNIGMNIGLLPITGITLPLVSYGGSSLLTNMISLGILESISIRSRQEETIQIK</sequence>
<name>A0A2M6YRB3_9BACT</name>
<organism evidence="7 8">
    <name type="scientific">Candidatus Shapirobacteria bacterium CG07_land_8_20_14_0_80_39_18</name>
    <dbReference type="NCBI Taxonomy" id="1974882"/>
    <lineage>
        <taxon>Bacteria</taxon>
        <taxon>Candidatus Shapironibacteriota</taxon>
    </lineage>
</organism>
<comment type="caution">
    <text evidence="7">The sequence shown here is derived from an EMBL/GenBank/DDBJ whole genome shotgun (WGS) entry which is preliminary data.</text>
</comment>
<feature type="transmembrane region" description="Helical" evidence="6">
    <location>
        <begin position="259"/>
        <end position="281"/>
    </location>
</feature>
<feature type="transmembrane region" description="Helical" evidence="6">
    <location>
        <begin position="123"/>
        <end position="142"/>
    </location>
</feature>
<feature type="transmembrane region" description="Helical" evidence="6">
    <location>
        <begin position="328"/>
        <end position="346"/>
    </location>
</feature>
<dbReference type="EMBL" id="PEWZ01000094">
    <property type="protein sequence ID" value="PIU34741.1"/>
    <property type="molecule type" value="Genomic_DNA"/>
</dbReference>
<feature type="transmembrane region" description="Helical" evidence="6">
    <location>
        <begin position="170"/>
        <end position="188"/>
    </location>
</feature>
<keyword evidence="3" id="KW-0133">Cell shape</keyword>
<evidence type="ECO:0000313" key="7">
    <source>
        <dbReference type="EMBL" id="PIU34741.1"/>
    </source>
</evidence>
<dbReference type="GO" id="GO:0051301">
    <property type="term" value="P:cell division"/>
    <property type="evidence" value="ECO:0007669"/>
    <property type="project" value="InterPro"/>
</dbReference>
<keyword evidence="5 6" id="KW-0472">Membrane</keyword>
<evidence type="ECO:0000256" key="1">
    <source>
        <dbReference type="ARBA" id="ARBA00004141"/>
    </source>
</evidence>
<dbReference type="InterPro" id="IPR018365">
    <property type="entry name" value="Cell_cycle_FtsW-rel_CS"/>
</dbReference>
<dbReference type="InterPro" id="IPR001182">
    <property type="entry name" value="FtsW/RodA"/>
</dbReference>
<keyword evidence="4 6" id="KW-1133">Transmembrane helix</keyword>
<proteinExistence type="predicted"/>
<evidence type="ECO:0000313" key="8">
    <source>
        <dbReference type="Proteomes" id="UP000229502"/>
    </source>
</evidence>
<dbReference type="GO" id="GO:0008360">
    <property type="term" value="P:regulation of cell shape"/>
    <property type="evidence" value="ECO:0007669"/>
    <property type="project" value="UniProtKB-KW"/>
</dbReference>
<gene>
    <name evidence="7" type="ORF">COT03_01925</name>
</gene>
<evidence type="ECO:0000256" key="6">
    <source>
        <dbReference type="SAM" id="Phobius"/>
    </source>
</evidence>
<protein>
    <submittedName>
        <fullName evidence="7">Rod shape-determining protein RodA</fullName>
    </submittedName>
</protein>
<dbReference type="PANTHER" id="PTHR30474">
    <property type="entry name" value="CELL CYCLE PROTEIN"/>
    <property type="match status" value="1"/>
</dbReference>
<evidence type="ECO:0000256" key="4">
    <source>
        <dbReference type="ARBA" id="ARBA00022989"/>
    </source>
</evidence>
<dbReference type="Pfam" id="PF01098">
    <property type="entry name" value="FTSW_RODA_SPOVE"/>
    <property type="match status" value="1"/>
</dbReference>
<feature type="transmembrane region" description="Helical" evidence="6">
    <location>
        <begin position="7"/>
        <end position="26"/>
    </location>
</feature>
<dbReference type="PROSITE" id="PS00428">
    <property type="entry name" value="FTSW_RODA_SPOVE"/>
    <property type="match status" value="1"/>
</dbReference>